<dbReference type="InterPro" id="IPR020837">
    <property type="entry name" value="Fibrinogen_CS"/>
</dbReference>
<protein>
    <submittedName>
        <fullName evidence="1">Uncharacterized protein</fullName>
    </submittedName>
</protein>
<dbReference type="InterPro" id="IPR050373">
    <property type="entry name" value="Fibrinogen_C-term_domain"/>
</dbReference>
<dbReference type="SMART" id="SM00186">
    <property type="entry name" value="FBG"/>
    <property type="match status" value="1"/>
</dbReference>
<dbReference type="GO" id="GO:0005615">
    <property type="term" value="C:extracellular space"/>
    <property type="evidence" value="ECO:0007669"/>
    <property type="project" value="TreeGrafter"/>
</dbReference>
<dbReference type="EMBL" id="CAIIXF020000008">
    <property type="protein sequence ID" value="CAH1791561.1"/>
    <property type="molecule type" value="Genomic_DNA"/>
</dbReference>
<name>A0A8J1U582_OWEFU</name>
<dbReference type="InterPro" id="IPR002181">
    <property type="entry name" value="Fibrinogen_a/b/g_C_dom"/>
</dbReference>
<reference evidence="1" key="1">
    <citation type="submission" date="2022-03" db="EMBL/GenBank/DDBJ databases">
        <authorList>
            <person name="Martin C."/>
        </authorList>
    </citation>
    <scope>NUCLEOTIDE SEQUENCE</scope>
</reference>
<dbReference type="Gene3D" id="4.10.530.10">
    <property type="entry name" value="Gamma-fibrinogen Carboxyl Terminal Fragment, domain 2"/>
    <property type="match status" value="1"/>
</dbReference>
<dbReference type="PROSITE" id="PS51406">
    <property type="entry name" value="FIBRINOGEN_C_2"/>
    <property type="match status" value="1"/>
</dbReference>
<dbReference type="SUPFAM" id="SSF56496">
    <property type="entry name" value="Fibrinogen C-terminal domain-like"/>
    <property type="match status" value="1"/>
</dbReference>
<dbReference type="InterPro" id="IPR036056">
    <property type="entry name" value="Fibrinogen-like_C"/>
</dbReference>
<dbReference type="CDD" id="cd00087">
    <property type="entry name" value="FReD"/>
    <property type="match status" value="1"/>
</dbReference>
<dbReference type="PROSITE" id="PS00514">
    <property type="entry name" value="FIBRINOGEN_C_1"/>
    <property type="match status" value="1"/>
</dbReference>
<keyword evidence="2" id="KW-1185">Reference proteome</keyword>
<dbReference type="PANTHER" id="PTHR19143">
    <property type="entry name" value="FIBRINOGEN/TENASCIN/ANGIOPOEITIN"/>
    <property type="match status" value="1"/>
</dbReference>
<dbReference type="AlphaFoldDB" id="A0A8J1U582"/>
<comment type="caution">
    <text evidence="1">The sequence shown here is derived from an EMBL/GenBank/DDBJ whole genome shotgun (WGS) entry which is preliminary data.</text>
</comment>
<dbReference type="Gene3D" id="3.90.215.10">
    <property type="entry name" value="Gamma Fibrinogen, chain A, domain 1"/>
    <property type="match status" value="1"/>
</dbReference>
<evidence type="ECO:0000313" key="2">
    <source>
        <dbReference type="Proteomes" id="UP000749559"/>
    </source>
</evidence>
<dbReference type="Pfam" id="PF00147">
    <property type="entry name" value="Fibrinogen_C"/>
    <property type="match status" value="1"/>
</dbReference>
<dbReference type="Proteomes" id="UP000749559">
    <property type="component" value="Unassembled WGS sequence"/>
</dbReference>
<gene>
    <name evidence="1" type="ORF">OFUS_LOCUS16634</name>
</gene>
<dbReference type="OrthoDB" id="6345539at2759"/>
<dbReference type="NCBIfam" id="NF040941">
    <property type="entry name" value="GGGWT_bact"/>
    <property type="match status" value="1"/>
</dbReference>
<organism evidence="1 2">
    <name type="scientific">Owenia fusiformis</name>
    <name type="common">Polychaete worm</name>
    <dbReference type="NCBI Taxonomy" id="6347"/>
    <lineage>
        <taxon>Eukaryota</taxon>
        <taxon>Metazoa</taxon>
        <taxon>Spiralia</taxon>
        <taxon>Lophotrochozoa</taxon>
        <taxon>Annelida</taxon>
        <taxon>Polychaeta</taxon>
        <taxon>Sedentaria</taxon>
        <taxon>Canalipalpata</taxon>
        <taxon>Sabellida</taxon>
        <taxon>Oweniida</taxon>
        <taxon>Oweniidae</taxon>
        <taxon>Owenia</taxon>
    </lineage>
</organism>
<proteinExistence type="predicted"/>
<accession>A0A8J1U582</accession>
<evidence type="ECO:0000313" key="1">
    <source>
        <dbReference type="EMBL" id="CAH1791561.1"/>
    </source>
</evidence>
<dbReference type="InterPro" id="IPR014716">
    <property type="entry name" value="Fibrinogen_a/b/g_C_1"/>
</dbReference>
<sequence>MIITKFFCIIFGTLQFNVYEANDIITHEFEIQKFKRYEASAELMTLYGIRSMKICFAKCAKEANCVRVNYQKSAKICELIDLSEGTSTCSVDTEWNHGYLRCKNHNNKDCQTLRENDCWKNGVYLIQPDPNQPAFNVYCDMQDGGWTVIQRRYDGSAPFYNKTWNEYKNGFGDPNNEHWLGNNNIHVLTTSASYEIKFDLMTPNNTWYDATYSHFSIQDESGDYELSIGSYIGGTAGDSIWPNGAMTTNTRLNGMKFSTTDVDNDLTSISCVNHFNGGGWWYESCAYARLNGKYSPDGIYHQNQDGVTWYQLTHIQVGDKPSLMATTMKLRRSP</sequence>